<dbReference type="PANTHER" id="PTHR31310:SF7">
    <property type="entry name" value="PA-PHOSPHATASE RELATED-FAMILY PROTEIN DDB_G0268928"/>
    <property type="match status" value="1"/>
</dbReference>
<comment type="subcellular location">
    <subcellularLocation>
        <location evidence="1">Membrane</location>
        <topology evidence="1">Multi-pass membrane protein</topology>
    </subcellularLocation>
</comment>
<organism evidence="7">
    <name type="scientific">Thermosulfidibacter takaii</name>
    <dbReference type="NCBI Taxonomy" id="412593"/>
    <lineage>
        <taxon>Bacteria</taxon>
        <taxon>Pseudomonadati</taxon>
        <taxon>Thermosulfidibacterota</taxon>
        <taxon>Thermosulfidibacteria</taxon>
        <taxon>Thermosulfidibacterales</taxon>
        <taxon>Thermosulfidibacteraceae</taxon>
    </lineage>
</organism>
<evidence type="ECO:0000256" key="4">
    <source>
        <dbReference type="ARBA" id="ARBA00023136"/>
    </source>
</evidence>
<dbReference type="InterPro" id="IPR026841">
    <property type="entry name" value="Aur1/Ipt1"/>
</dbReference>
<protein>
    <submittedName>
        <fullName evidence="7">Inositol phosphorylceramide synthase</fullName>
    </submittedName>
</protein>
<dbReference type="AlphaFoldDB" id="A0A7C0U6F8"/>
<sequence>MKEKVRIEDLLTIAFCGIMALLTVSHREKIPNWVIHTFIDLLTALIGFLIPWITASKKDSFSFHLRHWYVIIVVPLNFMNLKGVIHGINPNNYDPLLIHIDHMLFGVNPTQWLQKWINPWLTEYLQWAYMSYFFIPIILGLTLYKKKNYRGFRISTTIILIAFYLSYLGYLVVPAIGPRFTLPHDIPLKGVFLTDQLKALLNFLEPTPHDCFPSGHTAVAMVCLFLASRFSKRLYWIYLVLVSGLILSTVYHRYHYVIDIIAGILLALISWWAGNALFSWWERGTTDHGE</sequence>
<dbReference type="SUPFAM" id="SSF48317">
    <property type="entry name" value="Acid phosphatase/Vanadium-dependent haloperoxidase"/>
    <property type="match status" value="1"/>
</dbReference>
<keyword evidence="2 5" id="KW-0812">Transmembrane</keyword>
<dbReference type="InterPro" id="IPR000326">
    <property type="entry name" value="PAP2/HPO"/>
</dbReference>
<comment type="caution">
    <text evidence="7">The sequence shown here is derived from an EMBL/GenBank/DDBJ whole genome shotgun (WGS) entry which is preliminary data.</text>
</comment>
<dbReference type="Pfam" id="PF14378">
    <property type="entry name" value="PAP2_3"/>
    <property type="match status" value="1"/>
</dbReference>
<dbReference type="Gene3D" id="1.20.144.10">
    <property type="entry name" value="Phosphatidic acid phosphatase type 2/haloperoxidase"/>
    <property type="match status" value="1"/>
</dbReference>
<reference evidence="7" key="1">
    <citation type="journal article" date="2020" name="mSystems">
        <title>Genome- and Community-Level Interaction Insights into Carbon Utilization and Element Cycling Functions of Hydrothermarchaeota in Hydrothermal Sediment.</title>
        <authorList>
            <person name="Zhou Z."/>
            <person name="Liu Y."/>
            <person name="Xu W."/>
            <person name="Pan J."/>
            <person name="Luo Z.H."/>
            <person name="Li M."/>
        </authorList>
    </citation>
    <scope>NUCLEOTIDE SEQUENCE [LARGE SCALE GENOMIC DNA]</scope>
    <source>
        <strain evidence="7">HyVt-115</strain>
    </source>
</reference>
<evidence type="ECO:0000256" key="1">
    <source>
        <dbReference type="ARBA" id="ARBA00004141"/>
    </source>
</evidence>
<evidence type="ECO:0000256" key="5">
    <source>
        <dbReference type="SAM" id="Phobius"/>
    </source>
</evidence>
<dbReference type="Proteomes" id="UP000885690">
    <property type="component" value="Unassembled WGS sequence"/>
</dbReference>
<feature type="domain" description="Phosphatidic acid phosphatase type 2/haloperoxidase" evidence="6">
    <location>
        <begin position="158"/>
        <end position="275"/>
    </location>
</feature>
<accession>A0A7C0U6F8</accession>
<evidence type="ECO:0000259" key="6">
    <source>
        <dbReference type="SMART" id="SM00014"/>
    </source>
</evidence>
<gene>
    <name evidence="7" type="ORF">ENF32_03875</name>
</gene>
<dbReference type="SMART" id="SM00014">
    <property type="entry name" value="acidPPc"/>
    <property type="match status" value="1"/>
</dbReference>
<keyword evidence="3 5" id="KW-1133">Transmembrane helix</keyword>
<dbReference type="PANTHER" id="PTHR31310">
    <property type="match status" value="1"/>
</dbReference>
<feature type="transmembrane region" description="Helical" evidence="5">
    <location>
        <begin position="235"/>
        <end position="254"/>
    </location>
</feature>
<feature type="transmembrane region" description="Helical" evidence="5">
    <location>
        <begin position="124"/>
        <end position="144"/>
    </location>
</feature>
<dbReference type="InterPro" id="IPR052185">
    <property type="entry name" value="IPC_Synthase-Related"/>
</dbReference>
<keyword evidence="4 5" id="KW-0472">Membrane</keyword>
<evidence type="ECO:0000256" key="2">
    <source>
        <dbReference type="ARBA" id="ARBA00022692"/>
    </source>
</evidence>
<dbReference type="GO" id="GO:0016020">
    <property type="term" value="C:membrane"/>
    <property type="evidence" value="ECO:0007669"/>
    <property type="project" value="UniProtKB-SubCell"/>
</dbReference>
<name>A0A7C0U6F8_9BACT</name>
<feature type="transmembrane region" description="Helical" evidence="5">
    <location>
        <begin position="67"/>
        <end position="88"/>
    </location>
</feature>
<proteinExistence type="predicted"/>
<dbReference type="EMBL" id="DQWS01000146">
    <property type="protein sequence ID" value="HDD53187.1"/>
    <property type="molecule type" value="Genomic_DNA"/>
</dbReference>
<feature type="transmembrane region" description="Helical" evidence="5">
    <location>
        <begin position="156"/>
        <end position="177"/>
    </location>
</feature>
<feature type="transmembrane region" description="Helical" evidence="5">
    <location>
        <begin position="37"/>
        <end position="55"/>
    </location>
</feature>
<evidence type="ECO:0000313" key="7">
    <source>
        <dbReference type="EMBL" id="HDD53187.1"/>
    </source>
</evidence>
<dbReference type="CDD" id="cd03386">
    <property type="entry name" value="PAP2_Aur1_like"/>
    <property type="match status" value="1"/>
</dbReference>
<feature type="transmembrane region" description="Helical" evidence="5">
    <location>
        <begin position="260"/>
        <end position="281"/>
    </location>
</feature>
<evidence type="ECO:0000256" key="3">
    <source>
        <dbReference type="ARBA" id="ARBA00022989"/>
    </source>
</evidence>
<dbReference type="InterPro" id="IPR036938">
    <property type="entry name" value="PAP2/HPO_sf"/>
</dbReference>